<evidence type="ECO:0000313" key="17">
    <source>
        <dbReference type="Ensembl" id="ENSPMGP00000015208.1"/>
    </source>
</evidence>
<feature type="region of interest" description="Disordered" evidence="15">
    <location>
        <begin position="421"/>
        <end position="460"/>
    </location>
</feature>
<keyword evidence="4 14" id="KW-0540">Nuclease</keyword>
<feature type="compositionally biased region" description="Polar residues" evidence="15">
    <location>
        <begin position="61"/>
        <end position="74"/>
    </location>
</feature>
<dbReference type="STRING" id="409849.ENSPMGP00000015208"/>
<feature type="compositionally biased region" description="Basic and acidic residues" evidence="15">
    <location>
        <begin position="436"/>
        <end position="460"/>
    </location>
</feature>
<dbReference type="InterPro" id="IPR002110">
    <property type="entry name" value="Ankyrin_rpt"/>
</dbReference>
<evidence type="ECO:0000256" key="14">
    <source>
        <dbReference type="PROSITE-ProRule" id="PRU01389"/>
    </source>
</evidence>
<dbReference type="SMART" id="SM00248">
    <property type="entry name" value="ANK"/>
    <property type="match status" value="2"/>
</dbReference>
<dbReference type="SUPFAM" id="SSF48403">
    <property type="entry name" value="Ankyrin repeat"/>
    <property type="match status" value="1"/>
</dbReference>
<dbReference type="Pfam" id="PF00023">
    <property type="entry name" value="Ank"/>
    <property type="match status" value="1"/>
</dbReference>
<dbReference type="GO" id="GO:0036503">
    <property type="term" value="P:ERAD pathway"/>
    <property type="evidence" value="ECO:0007669"/>
    <property type="project" value="TreeGrafter"/>
</dbReference>
<evidence type="ECO:0000256" key="6">
    <source>
        <dbReference type="ARBA" id="ARBA00022737"/>
    </source>
</evidence>
<evidence type="ECO:0000256" key="5">
    <source>
        <dbReference type="ARBA" id="ARBA00022723"/>
    </source>
</evidence>
<dbReference type="InterPro" id="IPR041175">
    <property type="entry name" value="VLRF1/Vms1"/>
</dbReference>
<evidence type="ECO:0000256" key="12">
    <source>
        <dbReference type="ARBA" id="ARBA00023054"/>
    </source>
</evidence>
<keyword evidence="6" id="KW-0677">Repeat</keyword>
<dbReference type="Pfam" id="PF18826">
    <property type="entry name" value="bVLRF1"/>
    <property type="match status" value="1"/>
</dbReference>
<feature type="active site" evidence="14">
    <location>
        <position position="163"/>
    </location>
</feature>
<dbReference type="GO" id="GO:0008270">
    <property type="term" value="F:zinc ion binding"/>
    <property type="evidence" value="ECO:0007669"/>
    <property type="project" value="UniProtKB-KW"/>
</dbReference>
<dbReference type="Pfam" id="PF18716">
    <property type="entry name" value="VATC"/>
    <property type="match status" value="1"/>
</dbReference>
<feature type="region of interest" description="Disordered" evidence="15">
    <location>
        <begin position="24"/>
        <end position="74"/>
    </location>
</feature>
<comment type="similarity">
    <text evidence="2 14">Belongs to the ANKZF1/VMS1 family.</text>
</comment>
<evidence type="ECO:0000256" key="7">
    <source>
        <dbReference type="ARBA" id="ARBA00022759"/>
    </source>
</evidence>
<comment type="subcellular location">
    <subcellularLocation>
        <location evidence="1">Cytoplasm</location>
    </subcellularLocation>
</comment>
<protein>
    <recommendedName>
        <fullName evidence="16">VLRF1 domain-containing protein</fullName>
    </recommendedName>
</protein>
<evidence type="ECO:0000259" key="16">
    <source>
        <dbReference type="PROSITE" id="PS52044"/>
    </source>
</evidence>
<dbReference type="GO" id="GO:0004519">
    <property type="term" value="F:endonuclease activity"/>
    <property type="evidence" value="ECO:0007669"/>
    <property type="project" value="UniProtKB-KW"/>
</dbReference>
<evidence type="ECO:0000256" key="9">
    <source>
        <dbReference type="ARBA" id="ARBA00022801"/>
    </source>
</evidence>
<dbReference type="PANTHER" id="PTHR16036">
    <property type="entry name" value="ANKYRIN REPEAT AND ZINC FINGER DOMAIN-CONTAINING PROTEIN 1"/>
    <property type="match status" value="1"/>
</dbReference>
<keyword evidence="11 13" id="KW-0040">ANK repeat</keyword>
<dbReference type="PROSITE" id="PS50297">
    <property type="entry name" value="ANK_REP_REGION"/>
    <property type="match status" value="1"/>
</dbReference>
<keyword evidence="9 14" id="KW-0378">Hydrolase</keyword>
<dbReference type="GO" id="GO:0005737">
    <property type="term" value="C:cytoplasm"/>
    <property type="evidence" value="ECO:0007669"/>
    <property type="project" value="UniProtKB-SubCell"/>
</dbReference>
<dbReference type="Gene3D" id="1.25.40.20">
    <property type="entry name" value="Ankyrin repeat-containing domain"/>
    <property type="match status" value="1"/>
</dbReference>
<evidence type="ECO:0000313" key="18">
    <source>
        <dbReference type="Proteomes" id="UP000261520"/>
    </source>
</evidence>
<evidence type="ECO:0000256" key="1">
    <source>
        <dbReference type="ARBA" id="ARBA00004496"/>
    </source>
</evidence>
<evidence type="ECO:0000256" key="3">
    <source>
        <dbReference type="ARBA" id="ARBA00022490"/>
    </source>
</evidence>
<evidence type="ECO:0000256" key="11">
    <source>
        <dbReference type="ARBA" id="ARBA00023043"/>
    </source>
</evidence>
<proteinExistence type="inferred from homology"/>
<reference evidence="17" key="1">
    <citation type="submission" date="2025-08" db="UniProtKB">
        <authorList>
            <consortium name="Ensembl"/>
        </authorList>
    </citation>
    <scope>IDENTIFICATION</scope>
</reference>
<name>A0A3B4ADS0_9GOBI</name>
<keyword evidence="10" id="KW-0862">Zinc</keyword>
<keyword evidence="7 14" id="KW-0255">Endonuclease</keyword>
<reference evidence="17" key="2">
    <citation type="submission" date="2025-09" db="UniProtKB">
        <authorList>
            <consortium name="Ensembl"/>
        </authorList>
    </citation>
    <scope>IDENTIFICATION</scope>
</reference>
<dbReference type="GO" id="GO:0016787">
    <property type="term" value="F:hydrolase activity"/>
    <property type="evidence" value="ECO:0007669"/>
    <property type="project" value="UniProtKB-KW"/>
</dbReference>
<feature type="compositionally biased region" description="Basic residues" evidence="15">
    <location>
        <begin position="425"/>
        <end position="435"/>
    </location>
</feature>
<dbReference type="PROSITE" id="PS52044">
    <property type="entry name" value="VLRF1"/>
    <property type="match status" value="1"/>
</dbReference>
<dbReference type="InterPro" id="IPR047139">
    <property type="entry name" value="ANKZ1/VMS1"/>
</dbReference>
<keyword evidence="18" id="KW-1185">Reference proteome</keyword>
<dbReference type="PROSITE" id="PS50088">
    <property type="entry name" value="ANK_REPEAT"/>
    <property type="match status" value="1"/>
</dbReference>
<feature type="domain" description="VLRF1" evidence="16">
    <location>
        <begin position="121"/>
        <end position="261"/>
    </location>
</feature>
<dbReference type="Ensembl" id="ENSPMGT00000016213.1">
    <property type="protein sequence ID" value="ENSPMGP00000015208.1"/>
    <property type="gene ID" value="ENSPMGG00000012462.1"/>
</dbReference>
<feature type="repeat" description="ANK" evidence="13">
    <location>
        <begin position="345"/>
        <end position="377"/>
    </location>
</feature>
<feature type="compositionally biased region" description="Low complexity" evidence="15">
    <location>
        <begin position="34"/>
        <end position="43"/>
    </location>
</feature>
<keyword evidence="3 14" id="KW-0963">Cytoplasm</keyword>
<dbReference type="InterPro" id="IPR036770">
    <property type="entry name" value="Ankyrin_rpt-contain_sf"/>
</dbReference>
<keyword evidence="12" id="KW-0175">Coiled coil</keyword>
<accession>A0A3B4ADS0</accession>
<evidence type="ECO:0000256" key="10">
    <source>
        <dbReference type="ARBA" id="ARBA00022833"/>
    </source>
</evidence>
<dbReference type="PANTHER" id="PTHR16036:SF2">
    <property type="entry name" value="TRNA ENDONUCLEASE ANKZF1"/>
    <property type="match status" value="1"/>
</dbReference>
<dbReference type="Proteomes" id="UP000261520">
    <property type="component" value="Unplaced"/>
</dbReference>
<organism evidence="17 18">
    <name type="scientific">Periophthalmus magnuspinnatus</name>
    <dbReference type="NCBI Taxonomy" id="409849"/>
    <lineage>
        <taxon>Eukaryota</taxon>
        <taxon>Metazoa</taxon>
        <taxon>Chordata</taxon>
        <taxon>Craniata</taxon>
        <taxon>Vertebrata</taxon>
        <taxon>Euteleostomi</taxon>
        <taxon>Actinopterygii</taxon>
        <taxon>Neopterygii</taxon>
        <taxon>Teleostei</taxon>
        <taxon>Neoteleostei</taxon>
        <taxon>Acanthomorphata</taxon>
        <taxon>Gobiaria</taxon>
        <taxon>Gobiiformes</taxon>
        <taxon>Gobioidei</taxon>
        <taxon>Gobiidae</taxon>
        <taxon>Oxudercinae</taxon>
        <taxon>Periophthalmus</taxon>
    </lineage>
</organism>
<evidence type="ECO:0000256" key="4">
    <source>
        <dbReference type="ARBA" id="ARBA00022722"/>
    </source>
</evidence>
<keyword evidence="8" id="KW-0863">Zinc-finger</keyword>
<comment type="domain">
    <text evidence="14">The VLRF1 domain mediates binding to the 60S ribosomal subunit.</text>
</comment>
<evidence type="ECO:0000256" key="8">
    <source>
        <dbReference type="ARBA" id="ARBA00022771"/>
    </source>
</evidence>
<feature type="compositionally biased region" description="Acidic residues" evidence="15">
    <location>
        <begin position="44"/>
        <end position="53"/>
    </location>
</feature>
<evidence type="ECO:0000256" key="15">
    <source>
        <dbReference type="SAM" id="MobiDB-lite"/>
    </source>
</evidence>
<sequence>MEHYKLDWHRFNLRQKMEGLSPVTVEEFERKTGADMSSISGSESDSEEGDSDSDYGGTSSNVTGTDNESSSENSLISGRLSSKVVFQNSAGQYLSVHRCILQGKQRNEEIDLVLSLKAVNKKTVWVILMTGGGHFAGAVFRKEVIQHKTFHRYTVRAKRGTAQGLRDAQNRSHAPKSAGAALRRYNEAALDIQDILVSWVDHLKEASAIFVRSPSYNKSIFFGGRTAALDKKDSRIHSIPFATRRATFREVQRVHEVLGNIQVYNETDMSFIFSQSKKMWKTVDDTWEYSVRDALFTACKIGDVDGLQRLLNDPKPVEKMGTAEETETSNVKTPLIFLNKPIDSSGFTLLHVASTAAQKEVVKCLLDIGADPACDNKGQTPYNVAPEKDTRNVFRKFMGENPDKYDYSKAQIPGPLTAEIESKKLEKKKAQKAQKKQREKEQKEEKKKQEMEAEEKKRFAALSDREKRALAAERRLAEQAAATGVSISNARCWMCGESLLGKIPFQYLDFTFCSPRCVQQHRK</sequence>
<evidence type="ECO:0000256" key="2">
    <source>
        <dbReference type="ARBA" id="ARBA00009262"/>
    </source>
</evidence>
<dbReference type="AlphaFoldDB" id="A0A3B4ADS0"/>
<keyword evidence="5" id="KW-0479">Metal-binding</keyword>
<evidence type="ECO:0000256" key="13">
    <source>
        <dbReference type="PROSITE-ProRule" id="PRU00023"/>
    </source>
</evidence>
<dbReference type="InterPro" id="IPR041540">
    <property type="entry name" value="VATC"/>
</dbReference>